<evidence type="ECO:0000313" key="2">
    <source>
        <dbReference type="Proteomes" id="UP000634308"/>
    </source>
</evidence>
<reference evidence="2" key="1">
    <citation type="journal article" date="2019" name="Int. J. Syst. Evol. Microbiol.">
        <title>The Global Catalogue of Microorganisms (GCM) 10K type strain sequencing project: providing services to taxonomists for standard genome sequencing and annotation.</title>
        <authorList>
            <consortium name="The Broad Institute Genomics Platform"/>
            <consortium name="The Broad Institute Genome Sequencing Center for Infectious Disease"/>
            <person name="Wu L."/>
            <person name="Ma J."/>
        </authorList>
    </citation>
    <scope>NUCLEOTIDE SEQUENCE [LARGE SCALE GENOMIC DNA]</scope>
    <source>
        <strain evidence="2">JCM 31404</strain>
    </source>
</reference>
<dbReference type="EMBL" id="BMQM01000027">
    <property type="protein sequence ID" value="GGR67965.1"/>
    <property type="molecule type" value="Genomic_DNA"/>
</dbReference>
<keyword evidence="2" id="KW-1185">Reference proteome</keyword>
<dbReference type="Proteomes" id="UP000634308">
    <property type="component" value="Unassembled WGS sequence"/>
</dbReference>
<proteinExistence type="predicted"/>
<organism evidence="1 2">
    <name type="scientific">Deinococcus seoulensis</name>
    <dbReference type="NCBI Taxonomy" id="1837379"/>
    <lineage>
        <taxon>Bacteria</taxon>
        <taxon>Thermotogati</taxon>
        <taxon>Deinococcota</taxon>
        <taxon>Deinococci</taxon>
        <taxon>Deinococcales</taxon>
        <taxon>Deinococcaceae</taxon>
        <taxon>Deinococcus</taxon>
    </lineage>
</organism>
<comment type="caution">
    <text evidence="1">The sequence shown here is derived from an EMBL/GenBank/DDBJ whole genome shotgun (WGS) entry which is preliminary data.</text>
</comment>
<evidence type="ECO:0000313" key="1">
    <source>
        <dbReference type="EMBL" id="GGR67965.1"/>
    </source>
</evidence>
<gene>
    <name evidence="1" type="ORF">GCM10008959_32560</name>
</gene>
<sequence>MASPFPQEHRMKQTLKVQLDAIKHERDRDGDLFTTLHLELPGEGLNLQHLRRAHRISTRKESREIATFTLQVFGGGDRRTWTCRSKGSKTTDFKVVAVVELPFNAAARFEGYLNAVPGTIDIEFTVEIEGGSAAPLFPKDDDRDEGINA</sequence>
<name>A0ABQ2RV93_9DEIO</name>
<accession>A0ABQ2RV93</accession>
<protein>
    <submittedName>
        <fullName evidence="1">Uncharacterized protein</fullName>
    </submittedName>
</protein>